<dbReference type="GO" id="GO:0005886">
    <property type="term" value="C:plasma membrane"/>
    <property type="evidence" value="ECO:0007669"/>
    <property type="project" value="TreeGrafter"/>
</dbReference>
<feature type="transmembrane region" description="Helical" evidence="1">
    <location>
        <begin position="58"/>
        <end position="81"/>
    </location>
</feature>
<accession>A0A381XWD2</accession>
<dbReference type="PANTHER" id="PTHR42709:SF11">
    <property type="entry name" value="DEDA FAMILY PROTEIN"/>
    <property type="match status" value="1"/>
</dbReference>
<evidence type="ECO:0008006" key="3">
    <source>
        <dbReference type="Google" id="ProtNLM"/>
    </source>
</evidence>
<feature type="transmembrane region" description="Helical" evidence="1">
    <location>
        <begin position="182"/>
        <end position="204"/>
    </location>
</feature>
<keyword evidence="1" id="KW-1133">Transmembrane helix</keyword>
<reference evidence="2" key="1">
    <citation type="submission" date="2018-05" db="EMBL/GenBank/DDBJ databases">
        <authorList>
            <person name="Lanie J.A."/>
            <person name="Ng W.-L."/>
            <person name="Kazmierczak K.M."/>
            <person name="Andrzejewski T.M."/>
            <person name="Davidsen T.M."/>
            <person name="Wayne K.J."/>
            <person name="Tettelin H."/>
            <person name="Glass J.I."/>
            <person name="Rusch D."/>
            <person name="Podicherti R."/>
            <person name="Tsui H.-C.T."/>
            <person name="Winkler M.E."/>
        </authorList>
    </citation>
    <scope>NUCLEOTIDE SEQUENCE</scope>
</reference>
<evidence type="ECO:0000256" key="1">
    <source>
        <dbReference type="SAM" id="Phobius"/>
    </source>
</evidence>
<protein>
    <recommendedName>
        <fullName evidence="3">Cytochrome B</fullName>
    </recommendedName>
</protein>
<dbReference type="InterPro" id="IPR051311">
    <property type="entry name" value="DedA_domain"/>
</dbReference>
<proteinExistence type="predicted"/>
<name>A0A381XWD2_9ZZZZ</name>
<dbReference type="AlphaFoldDB" id="A0A381XWD2"/>
<dbReference type="EMBL" id="UINC01016631">
    <property type="protein sequence ID" value="SVA69116.1"/>
    <property type="molecule type" value="Genomic_DNA"/>
</dbReference>
<organism evidence="2">
    <name type="scientific">marine metagenome</name>
    <dbReference type="NCBI Taxonomy" id="408172"/>
    <lineage>
        <taxon>unclassified sequences</taxon>
        <taxon>metagenomes</taxon>
        <taxon>ecological metagenomes</taxon>
    </lineage>
</organism>
<feature type="transmembrane region" description="Helical" evidence="1">
    <location>
        <begin position="115"/>
        <end position="135"/>
    </location>
</feature>
<keyword evidence="1" id="KW-0812">Transmembrane</keyword>
<evidence type="ECO:0000313" key="2">
    <source>
        <dbReference type="EMBL" id="SVA69116.1"/>
    </source>
</evidence>
<dbReference type="PANTHER" id="PTHR42709">
    <property type="entry name" value="ALKALINE PHOSPHATASE LIKE PROTEIN"/>
    <property type="match status" value="1"/>
</dbReference>
<feature type="transmembrane region" description="Helical" evidence="1">
    <location>
        <begin position="147"/>
        <end position="167"/>
    </location>
</feature>
<keyword evidence="1" id="KW-0472">Membrane</keyword>
<gene>
    <name evidence="2" type="ORF">METZ01_LOCUS121970</name>
</gene>
<sequence>MFKLLRKLYDWVLHWAKTPYGPIALFILSFSEASFFPIPPDVLLIALALGHRRLSYKFALICSIASVIGAVGGYGIGYYLWWNGDGYNEIAHFFFNHIPGFNEAVFLDIKTKYDLYGLIITFTAGFTPIPFKVFTISAGAFNISFPLFLAASTISRSARFFLLAFLIKKYGNRMEDFINKYFNLITMAFVLIVIGSYVLIKFIIVP</sequence>